<keyword evidence="5 8" id="KW-0547">Nucleotide-binding</keyword>
<dbReference type="InterPro" id="IPR011063">
    <property type="entry name" value="TilS/TtcA_N"/>
</dbReference>
<evidence type="ECO:0000256" key="2">
    <source>
        <dbReference type="ARBA" id="ARBA00022490"/>
    </source>
</evidence>
<evidence type="ECO:0000256" key="3">
    <source>
        <dbReference type="ARBA" id="ARBA00022598"/>
    </source>
</evidence>
<dbReference type="InterPro" id="IPR014729">
    <property type="entry name" value="Rossmann-like_a/b/a_fold"/>
</dbReference>
<evidence type="ECO:0000256" key="1">
    <source>
        <dbReference type="ARBA" id="ARBA00004496"/>
    </source>
</evidence>
<keyword evidence="3 8" id="KW-0436">Ligase</keyword>
<protein>
    <recommendedName>
        <fullName evidence="8">tRNA(Ile)-lysidine synthase</fullName>
        <ecNumber evidence="8">6.3.4.19</ecNumber>
    </recommendedName>
    <alternativeName>
        <fullName evidence="8">tRNA(Ile)-2-lysyl-cytidine synthase</fullName>
    </alternativeName>
    <alternativeName>
        <fullName evidence="8">tRNA(Ile)-lysidine synthetase</fullName>
    </alternativeName>
</protein>
<feature type="binding site" evidence="8">
    <location>
        <begin position="12"/>
        <end position="17"/>
    </location>
    <ligand>
        <name>ATP</name>
        <dbReference type="ChEBI" id="CHEBI:30616"/>
    </ligand>
</feature>
<comment type="catalytic activity">
    <reaction evidence="7 8">
        <text>cytidine(34) in tRNA(Ile2) + L-lysine + ATP = lysidine(34) in tRNA(Ile2) + AMP + diphosphate + H(+)</text>
        <dbReference type="Rhea" id="RHEA:43744"/>
        <dbReference type="Rhea" id="RHEA-COMP:10625"/>
        <dbReference type="Rhea" id="RHEA-COMP:10670"/>
        <dbReference type="ChEBI" id="CHEBI:15378"/>
        <dbReference type="ChEBI" id="CHEBI:30616"/>
        <dbReference type="ChEBI" id="CHEBI:32551"/>
        <dbReference type="ChEBI" id="CHEBI:33019"/>
        <dbReference type="ChEBI" id="CHEBI:82748"/>
        <dbReference type="ChEBI" id="CHEBI:83665"/>
        <dbReference type="ChEBI" id="CHEBI:456215"/>
        <dbReference type="EC" id="6.3.4.19"/>
    </reaction>
</comment>
<dbReference type="SUPFAM" id="SSF56037">
    <property type="entry name" value="PheT/TilS domain"/>
    <property type="match status" value="1"/>
</dbReference>
<evidence type="ECO:0000256" key="6">
    <source>
        <dbReference type="ARBA" id="ARBA00022840"/>
    </source>
</evidence>
<dbReference type="EMBL" id="PJNI01000008">
    <property type="protein sequence ID" value="PKR80691.1"/>
    <property type="molecule type" value="Genomic_DNA"/>
</dbReference>
<dbReference type="InterPro" id="IPR012795">
    <property type="entry name" value="tRNA_Ile_lys_synt_N"/>
</dbReference>
<dbReference type="Pfam" id="PF11734">
    <property type="entry name" value="TilS_C"/>
    <property type="match status" value="1"/>
</dbReference>
<keyword evidence="11" id="KW-1185">Reference proteome</keyword>
<comment type="domain">
    <text evidence="8">The N-terminal region contains the highly conserved SGGXDS motif, predicted to be a P-loop motif involved in ATP binding.</text>
</comment>
<evidence type="ECO:0000313" key="10">
    <source>
        <dbReference type="EMBL" id="PKR80691.1"/>
    </source>
</evidence>
<dbReference type="PANTHER" id="PTHR43033:SF1">
    <property type="entry name" value="TRNA(ILE)-LYSIDINE SYNTHASE-RELATED"/>
    <property type="match status" value="1"/>
</dbReference>
<dbReference type="AlphaFoldDB" id="A0A2I0R281"/>
<name>A0A2I0R281_9FLAO</name>
<comment type="similarity">
    <text evidence="8">Belongs to the tRNA(Ile)-lysidine synthase family.</text>
</comment>
<evidence type="ECO:0000256" key="4">
    <source>
        <dbReference type="ARBA" id="ARBA00022694"/>
    </source>
</evidence>
<dbReference type="GO" id="GO:0005524">
    <property type="term" value="F:ATP binding"/>
    <property type="evidence" value="ECO:0007669"/>
    <property type="project" value="UniProtKB-UniRule"/>
</dbReference>
<dbReference type="GO" id="GO:0032267">
    <property type="term" value="F:tRNA(Ile)-lysidine synthase activity"/>
    <property type="evidence" value="ECO:0007669"/>
    <property type="project" value="UniProtKB-EC"/>
</dbReference>
<comment type="caution">
    <text evidence="10">The sequence shown here is derived from an EMBL/GenBank/DDBJ whole genome shotgun (WGS) entry which is preliminary data.</text>
</comment>
<reference evidence="10 11" key="1">
    <citation type="submission" date="2017-12" db="EMBL/GenBank/DDBJ databases">
        <title>The draft genome sequence of Brumimicrobium saltpan LHR20.</title>
        <authorList>
            <person name="Do Z.-J."/>
            <person name="Luo H.-R."/>
        </authorList>
    </citation>
    <scope>NUCLEOTIDE SEQUENCE [LARGE SCALE GENOMIC DNA]</scope>
    <source>
        <strain evidence="10 11">LHR20</strain>
    </source>
</reference>
<evidence type="ECO:0000313" key="11">
    <source>
        <dbReference type="Proteomes" id="UP000236654"/>
    </source>
</evidence>
<dbReference type="EC" id="6.3.4.19" evidence="8"/>
<dbReference type="Proteomes" id="UP000236654">
    <property type="component" value="Unassembled WGS sequence"/>
</dbReference>
<evidence type="ECO:0000256" key="8">
    <source>
        <dbReference type="HAMAP-Rule" id="MF_01161"/>
    </source>
</evidence>
<accession>A0A2I0R281</accession>
<dbReference type="Pfam" id="PF01171">
    <property type="entry name" value="ATP_bind_3"/>
    <property type="match status" value="1"/>
</dbReference>
<dbReference type="OrthoDB" id="9807403at2"/>
<dbReference type="NCBIfam" id="TIGR02432">
    <property type="entry name" value="lysidine_TilS_N"/>
    <property type="match status" value="1"/>
</dbReference>
<comment type="subcellular location">
    <subcellularLocation>
        <location evidence="1 8">Cytoplasm</location>
    </subcellularLocation>
</comment>
<gene>
    <name evidence="8 10" type="primary">tilS</name>
    <name evidence="10" type="ORF">CW751_07935</name>
</gene>
<sequence length="394" mass="45721">MNETPKYWVACSGGVDSVVLLHLMVAQQKEVGVLHCNFHLRKESSNEDETFVRNLAAELNVPIRVREFNTIAYGQDNRINTQLAARELRYNWFDEIIKNENAIVLLAHHYDDQMETFFLQLRRGAKIKGLAGMPKFRNGYLRPLLKHSKKDLIALANQNNWTWREDVTNASNDYSRNWYRNEVIPFFKQNNFPLDDVIPLITAFQKLLGYFQDLKLPTEIGIENWNNLPYLWKQFVLTEHGLGEYSVKEIDKLSYSIKGKKIGNAQCKVWNEGGELVFVQNKNLSDFYIDISHLHVKDVIMEPGELYLDASKIDGPLIVRKWEAGDYFQPLGMKNNKKISKFLRDRKVKTHVKERIQVLVDSKNDVIGVFDFGVSENVKIDENTVYVLHVVLKG</sequence>
<dbReference type="PANTHER" id="PTHR43033">
    <property type="entry name" value="TRNA(ILE)-LYSIDINE SYNTHASE-RELATED"/>
    <property type="match status" value="1"/>
</dbReference>
<evidence type="ECO:0000259" key="9">
    <source>
        <dbReference type="SMART" id="SM00977"/>
    </source>
</evidence>
<feature type="domain" description="Lysidine-tRNA(Ile) synthetase C-terminal" evidence="9">
    <location>
        <begin position="317"/>
        <end position="390"/>
    </location>
</feature>
<evidence type="ECO:0000256" key="7">
    <source>
        <dbReference type="ARBA" id="ARBA00048539"/>
    </source>
</evidence>
<dbReference type="CDD" id="cd01992">
    <property type="entry name" value="TilS_N"/>
    <property type="match status" value="1"/>
</dbReference>
<dbReference type="InterPro" id="IPR012094">
    <property type="entry name" value="tRNA_Ile_lys_synt"/>
</dbReference>
<keyword evidence="4 8" id="KW-0819">tRNA processing</keyword>
<evidence type="ECO:0000256" key="5">
    <source>
        <dbReference type="ARBA" id="ARBA00022741"/>
    </source>
</evidence>
<dbReference type="Gene3D" id="3.40.50.620">
    <property type="entry name" value="HUPs"/>
    <property type="match status" value="1"/>
</dbReference>
<dbReference type="RefSeq" id="WP_101334473.1">
    <property type="nucleotide sequence ID" value="NZ_PJNI01000008.1"/>
</dbReference>
<dbReference type="NCBIfam" id="TIGR02433">
    <property type="entry name" value="lysidine_TilS_C"/>
    <property type="match status" value="1"/>
</dbReference>
<organism evidence="10 11">
    <name type="scientific">Brumimicrobium salinarum</name>
    <dbReference type="NCBI Taxonomy" id="2058658"/>
    <lineage>
        <taxon>Bacteria</taxon>
        <taxon>Pseudomonadati</taxon>
        <taxon>Bacteroidota</taxon>
        <taxon>Flavobacteriia</taxon>
        <taxon>Flavobacteriales</taxon>
        <taxon>Crocinitomicaceae</taxon>
        <taxon>Brumimicrobium</taxon>
    </lineage>
</organism>
<dbReference type="SUPFAM" id="SSF52402">
    <property type="entry name" value="Adenine nucleotide alpha hydrolases-like"/>
    <property type="match status" value="1"/>
</dbReference>
<dbReference type="HAMAP" id="MF_01161">
    <property type="entry name" value="tRNA_Ile_lys_synt"/>
    <property type="match status" value="1"/>
</dbReference>
<keyword evidence="6 8" id="KW-0067">ATP-binding</keyword>
<dbReference type="InterPro" id="IPR012796">
    <property type="entry name" value="Lysidine-tRNA-synth_C"/>
</dbReference>
<comment type="function">
    <text evidence="8">Ligates lysine onto the cytidine present at position 34 of the AUA codon-specific tRNA(Ile) that contains the anticodon CAU, in an ATP-dependent manner. Cytidine is converted to lysidine, thus changing the amino acid specificity of the tRNA from methionine to isoleucine.</text>
</comment>
<dbReference type="GO" id="GO:0005737">
    <property type="term" value="C:cytoplasm"/>
    <property type="evidence" value="ECO:0007669"/>
    <property type="project" value="UniProtKB-SubCell"/>
</dbReference>
<dbReference type="GO" id="GO:0006400">
    <property type="term" value="P:tRNA modification"/>
    <property type="evidence" value="ECO:0007669"/>
    <property type="project" value="UniProtKB-UniRule"/>
</dbReference>
<dbReference type="SMART" id="SM00977">
    <property type="entry name" value="TilS_C"/>
    <property type="match status" value="1"/>
</dbReference>
<keyword evidence="2 8" id="KW-0963">Cytoplasm</keyword>
<proteinExistence type="inferred from homology"/>